<dbReference type="Gene3D" id="3.60.21.10">
    <property type="match status" value="1"/>
</dbReference>
<feature type="compositionally biased region" description="Acidic residues" evidence="1">
    <location>
        <begin position="307"/>
        <end position="323"/>
    </location>
</feature>
<name>A0A4Y3KL95_9CELL</name>
<evidence type="ECO:0000256" key="1">
    <source>
        <dbReference type="SAM" id="MobiDB-lite"/>
    </source>
</evidence>
<dbReference type="CDD" id="cd00838">
    <property type="entry name" value="MPP_superfamily"/>
    <property type="match status" value="1"/>
</dbReference>
<sequence>MTDRTDETRTDRARWLVRVALALVALLLSLVAGVTTARAEAGFGPHLAHYAVTTDDLVVVDLGPLGTLEVDSPLPFTLGMRVTVQEIPASLTEVDDATTLQALSGDLQRYVQFFSAPQATVTDVTHALVRDALRRATATFVAIVALWWLGRLALGAPRRTELASTWGAHRVRIAAGTAIVVLVAAVATSSVGPAGRVEQSQPVSRVFDGTALEGARVTGRLGGVIDTYGAKVLAAYRTNQEFYARADAALAESWDERAQIEELSARARDADGDELSPLPDATGAPTGAPTGEATGGPTGAATGEATGEADGEGDGGADGEGDGGETGAGADEEPFATPTPSPTPTTPEEDLVVLVVVSDLHCNVGMAPLITTLVERSGASIVLDAGDTTVNGTAVEQYCTSTFASAVPDGVQLVVSPGNHDSAASADAYAGAGARVLGGKVVEVDGLRILGDSDPNETRAGTGTASLGESAVDAGVRLGRTACDEGGVDLLLIHTPAVGESALASGCVPAQVSGHLHRRTDPRQVGLGIRYISSSTAGATLGEATVGPLNGTAEMTVLRWDPATRLLVDYQVVLVSPDARVSVQPRRAWPAIVLPDQGWAGPFGGMLPS</sequence>
<protein>
    <recommendedName>
        <fullName evidence="2">Calcineurin-like phosphoesterase domain-containing protein</fullName>
    </recommendedName>
</protein>
<dbReference type="Pfam" id="PF00149">
    <property type="entry name" value="Metallophos"/>
    <property type="match status" value="1"/>
</dbReference>
<evidence type="ECO:0000313" key="4">
    <source>
        <dbReference type="Proteomes" id="UP000320461"/>
    </source>
</evidence>
<comment type="caution">
    <text evidence="3">The sequence shown here is derived from an EMBL/GenBank/DDBJ whole genome shotgun (WGS) entry which is preliminary data.</text>
</comment>
<dbReference type="Proteomes" id="UP000320461">
    <property type="component" value="Unassembled WGS sequence"/>
</dbReference>
<reference evidence="3 4" key="1">
    <citation type="submission" date="2019-06" db="EMBL/GenBank/DDBJ databases">
        <title>Whole genome shotgun sequence of Cellulomonas gelida NBRC 3748.</title>
        <authorList>
            <person name="Hosoyama A."/>
            <person name="Uohara A."/>
            <person name="Ohji S."/>
            <person name="Ichikawa N."/>
        </authorList>
    </citation>
    <scope>NUCLEOTIDE SEQUENCE [LARGE SCALE GENOMIC DNA]</scope>
    <source>
        <strain evidence="3 4">NBRC 3748</strain>
    </source>
</reference>
<dbReference type="InterPro" id="IPR029052">
    <property type="entry name" value="Metallo-depent_PP-like"/>
</dbReference>
<dbReference type="OrthoDB" id="5241348at2"/>
<dbReference type="AlphaFoldDB" id="A0A4Y3KL95"/>
<dbReference type="InterPro" id="IPR004843">
    <property type="entry name" value="Calcineurin-like_PHP"/>
</dbReference>
<feature type="compositionally biased region" description="Low complexity" evidence="1">
    <location>
        <begin position="279"/>
        <end position="292"/>
    </location>
</feature>
<organism evidence="3 4">
    <name type="scientific">Cellulomonas gelida</name>
    <dbReference type="NCBI Taxonomy" id="1712"/>
    <lineage>
        <taxon>Bacteria</taxon>
        <taxon>Bacillati</taxon>
        <taxon>Actinomycetota</taxon>
        <taxon>Actinomycetes</taxon>
        <taxon>Micrococcales</taxon>
        <taxon>Cellulomonadaceae</taxon>
        <taxon>Cellulomonas</taxon>
    </lineage>
</organism>
<gene>
    <name evidence="3" type="ORF">CGE01nite_11460</name>
</gene>
<feature type="domain" description="Calcineurin-like phosphoesterase" evidence="2">
    <location>
        <begin position="354"/>
        <end position="428"/>
    </location>
</feature>
<dbReference type="EMBL" id="BJLQ01000008">
    <property type="protein sequence ID" value="GEA83895.1"/>
    <property type="molecule type" value="Genomic_DNA"/>
</dbReference>
<keyword evidence="4" id="KW-1185">Reference proteome</keyword>
<dbReference type="SUPFAM" id="SSF56300">
    <property type="entry name" value="Metallo-dependent phosphatases"/>
    <property type="match status" value="1"/>
</dbReference>
<accession>A0A4Y3KL95</accession>
<dbReference type="GO" id="GO:0016787">
    <property type="term" value="F:hydrolase activity"/>
    <property type="evidence" value="ECO:0007669"/>
    <property type="project" value="InterPro"/>
</dbReference>
<dbReference type="RefSeq" id="WP_141369540.1">
    <property type="nucleotide sequence ID" value="NZ_BJLQ01000008.1"/>
</dbReference>
<proteinExistence type="predicted"/>
<evidence type="ECO:0000313" key="3">
    <source>
        <dbReference type="EMBL" id="GEA83895.1"/>
    </source>
</evidence>
<evidence type="ECO:0000259" key="2">
    <source>
        <dbReference type="Pfam" id="PF00149"/>
    </source>
</evidence>
<feature type="region of interest" description="Disordered" evidence="1">
    <location>
        <begin position="266"/>
        <end position="347"/>
    </location>
</feature>